<keyword evidence="1" id="KW-0472">Membrane</keyword>
<dbReference type="AlphaFoldDB" id="A0A915YDI2"/>
<organism evidence="2 3">
    <name type="scientific">Aureispira anguillae</name>
    <dbReference type="NCBI Taxonomy" id="2864201"/>
    <lineage>
        <taxon>Bacteria</taxon>
        <taxon>Pseudomonadati</taxon>
        <taxon>Bacteroidota</taxon>
        <taxon>Saprospiria</taxon>
        <taxon>Saprospirales</taxon>
        <taxon>Saprospiraceae</taxon>
        <taxon>Aureispira</taxon>
    </lineage>
</organism>
<feature type="transmembrane region" description="Helical" evidence="1">
    <location>
        <begin position="116"/>
        <end position="136"/>
    </location>
</feature>
<protein>
    <submittedName>
        <fullName evidence="2">Uncharacterized protein</fullName>
    </submittedName>
</protein>
<dbReference type="Proteomes" id="UP001060919">
    <property type="component" value="Chromosome"/>
</dbReference>
<evidence type="ECO:0000313" key="3">
    <source>
        <dbReference type="Proteomes" id="UP001060919"/>
    </source>
</evidence>
<feature type="transmembrane region" description="Helical" evidence="1">
    <location>
        <begin position="30"/>
        <end position="51"/>
    </location>
</feature>
<dbReference type="EMBL" id="AP026867">
    <property type="protein sequence ID" value="BDS11083.1"/>
    <property type="molecule type" value="Genomic_DNA"/>
</dbReference>
<dbReference type="RefSeq" id="WP_264792291.1">
    <property type="nucleotide sequence ID" value="NZ_AP026867.1"/>
</dbReference>
<reference evidence="2" key="1">
    <citation type="submission" date="2022-09" db="EMBL/GenBank/DDBJ databases">
        <title>Aureispira anguillicida sp. nov., isolated from Leptocephalus of Japanese eel Anguilla japonica.</title>
        <authorList>
            <person name="Yuasa K."/>
            <person name="Mekata T."/>
            <person name="Ikunari K."/>
        </authorList>
    </citation>
    <scope>NUCLEOTIDE SEQUENCE</scope>
    <source>
        <strain evidence="2">EL160426</strain>
    </source>
</reference>
<proteinExistence type="predicted"/>
<name>A0A915YDI2_9BACT</name>
<keyword evidence="3" id="KW-1185">Reference proteome</keyword>
<keyword evidence="1" id="KW-1133">Transmembrane helix</keyword>
<dbReference type="KEGG" id="aup:AsAng_0017940"/>
<gene>
    <name evidence="2" type="ORF">AsAng_0017940</name>
</gene>
<evidence type="ECO:0000313" key="2">
    <source>
        <dbReference type="EMBL" id="BDS11083.1"/>
    </source>
</evidence>
<feature type="transmembrane region" description="Helical" evidence="1">
    <location>
        <begin position="63"/>
        <end position="84"/>
    </location>
</feature>
<keyword evidence="1" id="KW-0812">Transmembrane</keyword>
<evidence type="ECO:0000256" key="1">
    <source>
        <dbReference type="SAM" id="Phobius"/>
    </source>
</evidence>
<sequence length="184" mass="20836">MEHLEDLLDDSDINNKELAAVNKELKGLEYWLYITGLILLIGGTLVALVAFKILLKERYYMPGLIPLAFSGISIAGVTAGGLAYTHFRYASAIKEFRGEESPLAFEKVARKSLNDWRLFFVFAFFITLTIGGLIAVETYEKYAYTYELKEDREAVEEFMVPDEEFPLQEAFEEGEELDPAPPSN</sequence>
<accession>A0A915YDI2</accession>